<keyword evidence="2" id="KW-1185">Reference proteome</keyword>
<gene>
    <name evidence="1" type="ORF">EV182_002869</name>
</gene>
<proteinExistence type="predicted"/>
<dbReference type="EMBL" id="JAMZIH010000658">
    <property type="protein sequence ID" value="KAJ1679033.1"/>
    <property type="molecule type" value="Genomic_DNA"/>
</dbReference>
<feature type="non-terminal residue" evidence="1">
    <location>
        <position position="191"/>
    </location>
</feature>
<organism evidence="1 2">
    <name type="scientific">Spiromyces aspiralis</name>
    <dbReference type="NCBI Taxonomy" id="68401"/>
    <lineage>
        <taxon>Eukaryota</taxon>
        <taxon>Fungi</taxon>
        <taxon>Fungi incertae sedis</taxon>
        <taxon>Zoopagomycota</taxon>
        <taxon>Kickxellomycotina</taxon>
        <taxon>Kickxellomycetes</taxon>
        <taxon>Kickxellales</taxon>
        <taxon>Kickxellaceae</taxon>
        <taxon>Spiromyces</taxon>
    </lineage>
</organism>
<evidence type="ECO:0000313" key="1">
    <source>
        <dbReference type="EMBL" id="KAJ1679033.1"/>
    </source>
</evidence>
<dbReference type="Proteomes" id="UP001145114">
    <property type="component" value="Unassembled WGS sequence"/>
</dbReference>
<name>A0ACC1HR57_9FUNG</name>
<comment type="caution">
    <text evidence="1">The sequence shown here is derived from an EMBL/GenBank/DDBJ whole genome shotgun (WGS) entry which is preliminary data.</text>
</comment>
<sequence length="191" mass="20745">MSENPEDTTPSNSKEPKTQDAGNDDFDPVAAAAAAAARASQILSDKGIPSEAAPTHEQDMLSEPSERSATERPARGRSDAFIKDIDINDAPNRYQITKGATQKHIIECTGAANMLNWDCDTWDTDVSTKGRYYSDRSQATDDDPPLYLRVEAPSQESLDKAVEMIEEILNNNNGSKGPPRQPGGRSGPERP</sequence>
<protein>
    <submittedName>
        <fullName evidence="1">Uncharacterized protein</fullName>
    </submittedName>
</protein>
<accession>A0ACC1HR57</accession>
<evidence type="ECO:0000313" key="2">
    <source>
        <dbReference type="Proteomes" id="UP001145114"/>
    </source>
</evidence>
<reference evidence="1" key="1">
    <citation type="submission" date="2022-06" db="EMBL/GenBank/DDBJ databases">
        <title>Phylogenomic reconstructions and comparative analyses of Kickxellomycotina fungi.</title>
        <authorList>
            <person name="Reynolds N.K."/>
            <person name="Stajich J.E."/>
            <person name="Barry K."/>
            <person name="Grigoriev I.V."/>
            <person name="Crous P."/>
            <person name="Smith M.E."/>
        </authorList>
    </citation>
    <scope>NUCLEOTIDE SEQUENCE</scope>
    <source>
        <strain evidence="1">RSA 2271</strain>
    </source>
</reference>